<dbReference type="EMBL" id="VSRR010029734">
    <property type="protein sequence ID" value="MPC69621.1"/>
    <property type="molecule type" value="Genomic_DNA"/>
</dbReference>
<dbReference type="Proteomes" id="UP000324222">
    <property type="component" value="Unassembled WGS sequence"/>
</dbReference>
<protein>
    <submittedName>
        <fullName evidence="1">Uncharacterized protein</fullName>
    </submittedName>
</protein>
<comment type="caution">
    <text evidence="1">The sequence shown here is derived from an EMBL/GenBank/DDBJ whole genome shotgun (WGS) entry which is preliminary data.</text>
</comment>
<evidence type="ECO:0000313" key="1">
    <source>
        <dbReference type="EMBL" id="MPC69621.1"/>
    </source>
</evidence>
<name>A0A5B7HA99_PORTR</name>
<sequence>MHFGDTAICGITEQWCLAIMDTSG</sequence>
<accession>A0A5B7HA99</accession>
<organism evidence="1 2">
    <name type="scientific">Portunus trituberculatus</name>
    <name type="common">Swimming crab</name>
    <name type="synonym">Neptunus trituberculatus</name>
    <dbReference type="NCBI Taxonomy" id="210409"/>
    <lineage>
        <taxon>Eukaryota</taxon>
        <taxon>Metazoa</taxon>
        <taxon>Ecdysozoa</taxon>
        <taxon>Arthropoda</taxon>
        <taxon>Crustacea</taxon>
        <taxon>Multicrustacea</taxon>
        <taxon>Malacostraca</taxon>
        <taxon>Eumalacostraca</taxon>
        <taxon>Eucarida</taxon>
        <taxon>Decapoda</taxon>
        <taxon>Pleocyemata</taxon>
        <taxon>Brachyura</taxon>
        <taxon>Eubrachyura</taxon>
        <taxon>Portunoidea</taxon>
        <taxon>Portunidae</taxon>
        <taxon>Portuninae</taxon>
        <taxon>Portunus</taxon>
    </lineage>
</organism>
<evidence type="ECO:0000313" key="2">
    <source>
        <dbReference type="Proteomes" id="UP000324222"/>
    </source>
</evidence>
<proteinExistence type="predicted"/>
<gene>
    <name evidence="1" type="ORF">E2C01_063851</name>
</gene>
<dbReference type="AlphaFoldDB" id="A0A5B7HA99"/>
<reference evidence="1 2" key="1">
    <citation type="submission" date="2019-05" db="EMBL/GenBank/DDBJ databases">
        <title>Another draft genome of Portunus trituberculatus and its Hox gene families provides insights of decapod evolution.</title>
        <authorList>
            <person name="Jeong J.-H."/>
            <person name="Song I."/>
            <person name="Kim S."/>
            <person name="Choi T."/>
            <person name="Kim D."/>
            <person name="Ryu S."/>
            <person name="Kim W."/>
        </authorList>
    </citation>
    <scope>NUCLEOTIDE SEQUENCE [LARGE SCALE GENOMIC DNA]</scope>
    <source>
        <tissue evidence="1">Muscle</tissue>
    </source>
</reference>
<keyword evidence="2" id="KW-1185">Reference proteome</keyword>